<dbReference type="InterPro" id="IPR014105">
    <property type="entry name" value="Carotenoid/retinoid_OxRdtase"/>
</dbReference>
<dbReference type="InterPro" id="IPR002937">
    <property type="entry name" value="Amino_oxidase"/>
</dbReference>
<dbReference type="GO" id="GO:0016491">
    <property type="term" value="F:oxidoreductase activity"/>
    <property type="evidence" value="ECO:0007669"/>
    <property type="project" value="UniProtKB-KW"/>
</dbReference>
<dbReference type="PANTHER" id="PTHR43734">
    <property type="entry name" value="PHYTOENE DESATURASE"/>
    <property type="match status" value="1"/>
</dbReference>
<dbReference type="Pfam" id="PF01593">
    <property type="entry name" value="Amino_oxidase"/>
    <property type="match status" value="1"/>
</dbReference>
<gene>
    <name evidence="12" type="ORF">ATL39_1921</name>
</gene>
<evidence type="ECO:0000256" key="3">
    <source>
        <dbReference type="ARBA" id="ARBA00023002"/>
    </source>
</evidence>
<evidence type="ECO:0000256" key="8">
    <source>
        <dbReference type="ARBA" id="ARBA00042619"/>
    </source>
</evidence>
<reference evidence="12 13" key="1">
    <citation type="submission" date="2018-09" db="EMBL/GenBank/DDBJ databases">
        <title>Genomic Encyclopedia of Archaeal and Bacterial Type Strains, Phase II (KMG-II): from individual species to whole genera.</title>
        <authorList>
            <person name="Goeker M."/>
        </authorList>
    </citation>
    <scope>NUCLEOTIDE SEQUENCE [LARGE SCALE GENOMIC DNA]</scope>
    <source>
        <strain evidence="12 13">DSM 17008</strain>
    </source>
</reference>
<dbReference type="GO" id="GO:0016117">
    <property type="term" value="P:carotenoid biosynthetic process"/>
    <property type="evidence" value="ECO:0007669"/>
    <property type="project" value="UniProtKB-KW"/>
</dbReference>
<keyword evidence="2 10" id="KW-0125">Carotenoid biosynthesis</keyword>
<evidence type="ECO:0000256" key="10">
    <source>
        <dbReference type="RuleBase" id="RU362075"/>
    </source>
</evidence>
<dbReference type="Gene3D" id="3.50.50.60">
    <property type="entry name" value="FAD/NAD(P)-binding domain"/>
    <property type="match status" value="2"/>
</dbReference>
<evidence type="ECO:0000256" key="7">
    <source>
        <dbReference type="ARBA" id="ARBA00041900"/>
    </source>
</evidence>
<dbReference type="OrthoDB" id="9814556at2"/>
<dbReference type="SUPFAM" id="SSF51905">
    <property type="entry name" value="FAD/NAD(P)-binding domain"/>
    <property type="match status" value="1"/>
</dbReference>
<evidence type="ECO:0000256" key="2">
    <source>
        <dbReference type="ARBA" id="ARBA00022746"/>
    </source>
</evidence>
<dbReference type="InterPro" id="IPR036188">
    <property type="entry name" value="FAD/NAD-bd_sf"/>
</dbReference>
<comment type="pathway">
    <text evidence="4">Carotenoid biosynthesis; staphyloxanthin biosynthesis; staphyloxanthin from farnesyl diphosphate: step 3/5.</text>
</comment>
<evidence type="ECO:0000256" key="9">
    <source>
        <dbReference type="ARBA" id="ARBA00048532"/>
    </source>
</evidence>
<organism evidence="12 13">
    <name type="scientific">Sinobaca qinghaiensis</name>
    <dbReference type="NCBI Taxonomy" id="342944"/>
    <lineage>
        <taxon>Bacteria</taxon>
        <taxon>Bacillati</taxon>
        <taxon>Bacillota</taxon>
        <taxon>Bacilli</taxon>
        <taxon>Bacillales</taxon>
        <taxon>Sporolactobacillaceae</taxon>
        <taxon>Sinobaca</taxon>
    </lineage>
</organism>
<comment type="similarity">
    <text evidence="5">Belongs to the carotenoid/retinoid oxidoreductase family. CrtP subfamily.</text>
</comment>
<dbReference type="EMBL" id="RAPK01000008">
    <property type="protein sequence ID" value="RKD73619.1"/>
    <property type="molecule type" value="Genomic_DNA"/>
</dbReference>
<name>A0A419V519_9BACL</name>
<evidence type="ECO:0000256" key="6">
    <source>
        <dbReference type="ARBA" id="ARBA00039159"/>
    </source>
</evidence>
<keyword evidence="13" id="KW-1185">Reference proteome</keyword>
<keyword evidence="3 10" id="KW-0560">Oxidoreductase</keyword>
<evidence type="ECO:0000256" key="4">
    <source>
        <dbReference type="ARBA" id="ARBA00037901"/>
    </source>
</evidence>
<evidence type="ECO:0000313" key="12">
    <source>
        <dbReference type="EMBL" id="RKD73619.1"/>
    </source>
</evidence>
<comment type="caution">
    <text evidence="12">The sequence shown here is derived from an EMBL/GenBank/DDBJ whole genome shotgun (WGS) entry which is preliminary data.</text>
</comment>
<sequence length="502" mass="56265">MPENVTVIGGGLAGMASAIRLAGEDYNVTIIEKGERLGGKLNQRTGKGYIFDTGPSILTLPWVLEELFEAVGKDVHDYLDIQRIEPGWRTFFEDGTTIDLTSDLPKMLEELKKVSEDDASRFFEYLDYCHKMYDLSMKSFYRDSISGVSDLRANHSLKEMWAMDPFHSLNQTTERFFKDKHLQQMFNFLIMYIGSSPYDAPAMLSQMTHVQLGVGVFYVQGGMYKIAEAMESVLEELGVEIRLETEVEKVVTKKKQVKEVHLAGGDVLTPDLVVSNLEVIPFYEHLLESKKLRKKALADRKKFEPTVSGLVLLLGVDSNYDKLGHHNFFFSEDQEKEFQQVFKEKKPADDPTVYVGISSKSDSSQAPPGKENMFVLTHVPALQKGEDWNKNFSGYRDVVLSKLERMGMTGLRDRIEYEYTFTPNDIESLYGSNGGSIYGVVTDRKLNGGFKMDTKSSVVDNLYFVGGATHPGGGVPMVTLSGHMAANAILEKHGSPKKAVKS</sequence>
<comment type="cofactor">
    <cofactor evidence="1">
        <name>FAD</name>
        <dbReference type="ChEBI" id="CHEBI:57692"/>
    </cofactor>
</comment>
<evidence type="ECO:0000259" key="11">
    <source>
        <dbReference type="Pfam" id="PF01593"/>
    </source>
</evidence>
<accession>A0A419V519</accession>
<dbReference type="RefSeq" id="WP_120193104.1">
    <property type="nucleotide sequence ID" value="NZ_RAPK01000008.1"/>
</dbReference>
<comment type="catalytic activity">
    <reaction evidence="9">
        <text>all-trans-4,4'-diaponeurosporene + 2 AH2 + 2 O2 = 4,4'-diaponeurosporenal + 2 A + 3 H2O</text>
        <dbReference type="Rhea" id="RHEA:56104"/>
        <dbReference type="ChEBI" id="CHEBI:13193"/>
        <dbReference type="ChEBI" id="CHEBI:15377"/>
        <dbReference type="ChEBI" id="CHEBI:15379"/>
        <dbReference type="ChEBI" id="CHEBI:17499"/>
        <dbReference type="ChEBI" id="CHEBI:62743"/>
        <dbReference type="ChEBI" id="CHEBI:79065"/>
    </reaction>
</comment>
<feature type="domain" description="Amine oxidase" evidence="11">
    <location>
        <begin position="12"/>
        <end position="490"/>
    </location>
</feature>
<dbReference type="NCBIfam" id="TIGR02734">
    <property type="entry name" value="crtI_fam"/>
    <property type="match status" value="1"/>
</dbReference>
<dbReference type="PANTHER" id="PTHR43734:SF7">
    <property type="entry name" value="4,4'-DIAPONEUROSPORENE OXYGENASE"/>
    <property type="match status" value="1"/>
</dbReference>
<proteinExistence type="inferred from homology"/>
<dbReference type="Proteomes" id="UP000285120">
    <property type="component" value="Unassembled WGS sequence"/>
</dbReference>
<evidence type="ECO:0000313" key="13">
    <source>
        <dbReference type="Proteomes" id="UP000285120"/>
    </source>
</evidence>
<protein>
    <recommendedName>
        <fullName evidence="6">4,4'-diaponeurosporene oxygenase</fullName>
    </recommendedName>
    <alternativeName>
        <fullName evidence="7">4,4'-diaponeurosporene oxidase</fullName>
    </alternativeName>
    <alternativeName>
        <fullName evidence="8">Carotenoid oxidase</fullName>
    </alternativeName>
</protein>
<evidence type="ECO:0000256" key="5">
    <source>
        <dbReference type="ARBA" id="ARBA00038194"/>
    </source>
</evidence>
<evidence type="ECO:0000256" key="1">
    <source>
        <dbReference type="ARBA" id="ARBA00001974"/>
    </source>
</evidence>
<dbReference type="AlphaFoldDB" id="A0A419V519"/>